<organism evidence="3 4">
    <name type="scientific">Candidatus Amesbacteria bacterium GW2011_GWC2_45_19</name>
    <dbReference type="NCBI Taxonomy" id="1618366"/>
    <lineage>
        <taxon>Bacteria</taxon>
        <taxon>Candidatus Amesiibacteriota</taxon>
    </lineage>
</organism>
<dbReference type="AlphaFoldDB" id="A0A0G1PDK2"/>
<dbReference type="EMBL" id="LCKS01000001">
    <property type="protein sequence ID" value="KKU03503.1"/>
    <property type="molecule type" value="Genomic_DNA"/>
</dbReference>
<evidence type="ECO:0000259" key="2">
    <source>
        <dbReference type="Pfam" id="PF13439"/>
    </source>
</evidence>
<dbReference type="PANTHER" id="PTHR12526">
    <property type="entry name" value="GLYCOSYLTRANSFERASE"/>
    <property type="match status" value="1"/>
</dbReference>
<dbReference type="CDD" id="cd03801">
    <property type="entry name" value="GT4_PimA-like"/>
    <property type="match status" value="1"/>
</dbReference>
<evidence type="ECO:0000313" key="3">
    <source>
        <dbReference type="EMBL" id="KKU03503.1"/>
    </source>
</evidence>
<dbReference type="Gene3D" id="3.40.50.2000">
    <property type="entry name" value="Glycogen Phosphorylase B"/>
    <property type="match status" value="2"/>
</dbReference>
<reference evidence="3 4" key="1">
    <citation type="journal article" date="2015" name="Nature">
        <title>rRNA introns, odd ribosomes, and small enigmatic genomes across a large radiation of phyla.</title>
        <authorList>
            <person name="Brown C.T."/>
            <person name="Hug L.A."/>
            <person name="Thomas B.C."/>
            <person name="Sharon I."/>
            <person name="Castelle C.J."/>
            <person name="Singh A."/>
            <person name="Wilkins M.J."/>
            <person name="Williams K.H."/>
            <person name="Banfield J.F."/>
        </authorList>
    </citation>
    <scope>NUCLEOTIDE SEQUENCE [LARGE SCALE GENOMIC DNA]</scope>
</reference>
<dbReference type="Proteomes" id="UP000034264">
    <property type="component" value="Unassembled WGS sequence"/>
</dbReference>
<protein>
    <submittedName>
        <fullName evidence="3">Glycosyl transferase group 1</fullName>
    </submittedName>
</protein>
<sequence>MLSWRGPGHPNSGGAEINTLENVTAWTKAGHSVTWFTSTFPGATPFEVVNKVKIVRRGSQNFKVNLAAFTWYLFKPHERFDIVVDQFHGLPFFTSLYVKVPKLAFIHEVAREVWWLNPWPKPFNLIPAIVGSFLEPWIFRILYKDIPFMTVSNSTKEDLIKYGIPEKNISVFLSGVNLSIPSPLPPKNKIPTIVFLGALSKDKGIEDALLTFSFISKLRPSWKFWVIGQGETNYQLYLDTLCQKLQVDKKVKFLGPVYSLEKFKLLSQSHILINPSIREGWGLVNIEANAVGTPVVGYSVPGTKDSVRHQITGLLCPPHHPELLAGNTIRLIENKKLYKRLVSNSLRWSRQFSWDKFTKQSLNLIENLAGKK</sequence>
<dbReference type="InterPro" id="IPR028098">
    <property type="entry name" value="Glyco_trans_4-like_N"/>
</dbReference>
<dbReference type="GO" id="GO:0016757">
    <property type="term" value="F:glycosyltransferase activity"/>
    <property type="evidence" value="ECO:0007669"/>
    <property type="project" value="InterPro"/>
</dbReference>
<name>A0A0G1PDK2_9BACT</name>
<dbReference type="Pfam" id="PF13439">
    <property type="entry name" value="Glyco_transf_4"/>
    <property type="match status" value="1"/>
</dbReference>
<dbReference type="PANTHER" id="PTHR12526:SF618">
    <property type="entry name" value="GLYCOSYLTRANSFERASE, FAMILY 4"/>
    <property type="match status" value="1"/>
</dbReference>
<comment type="caution">
    <text evidence="3">The sequence shown here is derived from an EMBL/GenBank/DDBJ whole genome shotgun (WGS) entry which is preliminary data.</text>
</comment>
<dbReference type="SUPFAM" id="SSF53756">
    <property type="entry name" value="UDP-Glycosyltransferase/glycogen phosphorylase"/>
    <property type="match status" value="1"/>
</dbReference>
<dbReference type="Pfam" id="PF00534">
    <property type="entry name" value="Glycos_transf_1"/>
    <property type="match status" value="1"/>
</dbReference>
<accession>A0A0G1PDK2</accession>
<evidence type="ECO:0000259" key="1">
    <source>
        <dbReference type="Pfam" id="PF00534"/>
    </source>
</evidence>
<proteinExistence type="predicted"/>
<keyword evidence="3" id="KW-0808">Transferase</keyword>
<feature type="domain" description="Glycosyl transferase family 1" evidence="1">
    <location>
        <begin position="186"/>
        <end position="345"/>
    </location>
</feature>
<evidence type="ECO:0000313" key="4">
    <source>
        <dbReference type="Proteomes" id="UP000034264"/>
    </source>
</evidence>
<dbReference type="InterPro" id="IPR001296">
    <property type="entry name" value="Glyco_trans_1"/>
</dbReference>
<feature type="domain" description="Glycosyltransferase subfamily 4-like N-terminal" evidence="2">
    <location>
        <begin position="13"/>
        <end position="179"/>
    </location>
</feature>
<gene>
    <name evidence="3" type="ORF">UX05_C0001G0132</name>
</gene>